<sequence>MLNLIKRFLNIKNGIILIVLTTFFVFLSNSFKKNKSKDISNFVVPVEKGILSESINTSGEVKATRTSNIGPRKQGIIKELKVKEGDLVKKGQILATLDDEDFIYKLEELELNLKKQKSQYLRREFLYKEGAVSREDYESYKNNYNTSEAKFSDAKAEENFYLIKAPYPGKITAKYAEIGAYVTPSTNLSSDSKNKNFIFELSEGLEIIAKVPESDIGRIKKGQEASVRIEAYPSNKYSAIVKKIAERAVKDNNVTSFEVTLKFKEISEEIKIGMTADLEFKVKSNEEKILVPTVSIVTEKGEKGILKVDKNNYPKFEKIEIGISSGNKTSIIDGLKPGEQIFIDIPPWANKRK</sequence>
<dbReference type="SUPFAM" id="SSF111369">
    <property type="entry name" value="HlyD-like secretion proteins"/>
    <property type="match status" value="1"/>
</dbReference>
<organism evidence="4 5">
    <name type="scientific">Prochlorococcus marinus (strain MIT 9515)</name>
    <dbReference type="NCBI Taxonomy" id="167542"/>
    <lineage>
        <taxon>Bacteria</taxon>
        <taxon>Bacillati</taxon>
        <taxon>Cyanobacteriota</taxon>
        <taxon>Cyanophyceae</taxon>
        <taxon>Synechococcales</taxon>
        <taxon>Prochlorococcaceae</taxon>
        <taxon>Prochlorococcus</taxon>
    </lineage>
</organism>
<dbReference type="PANTHER" id="PTHR30469:SF33">
    <property type="entry name" value="SLR1207 PROTEIN"/>
    <property type="match status" value="1"/>
</dbReference>
<dbReference type="InterPro" id="IPR006143">
    <property type="entry name" value="RND_pump_MFP"/>
</dbReference>
<reference evidence="4 5" key="1">
    <citation type="journal article" date="2007" name="PLoS Genet.">
        <title>Patterns and implications of gene gain and loss in the evolution of Prochlorococcus.</title>
        <authorList>
            <person name="Kettler G.C."/>
            <person name="Martiny A.C."/>
            <person name="Huang K."/>
            <person name="Zucker J."/>
            <person name="Coleman M.L."/>
            <person name="Rodrigue S."/>
            <person name="Chen F."/>
            <person name="Lapidus A."/>
            <person name="Ferriera S."/>
            <person name="Johnson J."/>
            <person name="Steglich C."/>
            <person name="Church G.M."/>
            <person name="Richardson P."/>
            <person name="Chisholm S.W."/>
        </authorList>
    </citation>
    <scope>NUCLEOTIDE SEQUENCE [LARGE SCALE GENOMIC DNA]</scope>
    <source>
        <strain evidence="4 5">MIT 9515</strain>
    </source>
</reference>
<feature type="domain" description="Multidrug resistance protein MdtA-like barrel-sandwich hybrid" evidence="2">
    <location>
        <begin position="65"/>
        <end position="185"/>
    </location>
</feature>
<dbReference type="Gene3D" id="6.20.50.140">
    <property type="match status" value="1"/>
</dbReference>
<accession>A2BXJ9</accession>
<evidence type="ECO:0000313" key="5">
    <source>
        <dbReference type="Proteomes" id="UP000001589"/>
    </source>
</evidence>
<protein>
    <submittedName>
        <fullName evidence="4">Possible membrane fusion protein</fullName>
    </submittedName>
</protein>
<dbReference type="GeneID" id="60201035"/>
<dbReference type="InterPro" id="IPR058636">
    <property type="entry name" value="Beta-barrel_YknX"/>
</dbReference>
<dbReference type="GO" id="GO:0015562">
    <property type="term" value="F:efflux transmembrane transporter activity"/>
    <property type="evidence" value="ECO:0007669"/>
    <property type="project" value="TreeGrafter"/>
</dbReference>
<dbReference type="STRING" id="167542.P9515_13031"/>
<dbReference type="Gene3D" id="1.10.287.470">
    <property type="entry name" value="Helix hairpin bin"/>
    <property type="match status" value="1"/>
</dbReference>
<dbReference type="HOGENOM" id="CLU_018816_14_2_3"/>
<dbReference type="Pfam" id="PF25990">
    <property type="entry name" value="Beta-barrel_YknX"/>
    <property type="match status" value="1"/>
</dbReference>
<dbReference type="KEGG" id="pmc:P9515_13031"/>
<dbReference type="InterPro" id="IPR058625">
    <property type="entry name" value="MdtA-like_BSH"/>
</dbReference>
<evidence type="ECO:0000256" key="1">
    <source>
        <dbReference type="ARBA" id="ARBA00009477"/>
    </source>
</evidence>
<evidence type="ECO:0000259" key="3">
    <source>
        <dbReference type="Pfam" id="PF25990"/>
    </source>
</evidence>
<dbReference type="eggNOG" id="COG0845">
    <property type="taxonomic scope" value="Bacteria"/>
</dbReference>
<comment type="similarity">
    <text evidence="1">Belongs to the membrane fusion protein (MFP) (TC 8.A.1) family.</text>
</comment>
<dbReference type="Gene3D" id="2.40.30.170">
    <property type="match status" value="1"/>
</dbReference>
<dbReference type="Proteomes" id="UP000001589">
    <property type="component" value="Chromosome"/>
</dbReference>
<dbReference type="PANTHER" id="PTHR30469">
    <property type="entry name" value="MULTIDRUG RESISTANCE PROTEIN MDTA"/>
    <property type="match status" value="1"/>
</dbReference>
<dbReference type="GO" id="GO:1990281">
    <property type="term" value="C:efflux pump complex"/>
    <property type="evidence" value="ECO:0007669"/>
    <property type="project" value="TreeGrafter"/>
</dbReference>
<dbReference type="RefSeq" id="WP_011820609.1">
    <property type="nucleotide sequence ID" value="NC_008817.1"/>
</dbReference>
<feature type="domain" description="YknX-like beta-barrel" evidence="3">
    <location>
        <begin position="206"/>
        <end position="278"/>
    </location>
</feature>
<name>A2BXJ9_PROM5</name>
<dbReference type="Pfam" id="PF25917">
    <property type="entry name" value="BSH_RND"/>
    <property type="match status" value="1"/>
</dbReference>
<evidence type="ECO:0000313" key="4">
    <source>
        <dbReference type="EMBL" id="ABM72510.1"/>
    </source>
</evidence>
<evidence type="ECO:0000259" key="2">
    <source>
        <dbReference type="Pfam" id="PF25917"/>
    </source>
</evidence>
<proteinExistence type="inferred from homology"/>
<dbReference type="EMBL" id="CP000552">
    <property type="protein sequence ID" value="ABM72510.1"/>
    <property type="molecule type" value="Genomic_DNA"/>
</dbReference>
<dbReference type="Gene3D" id="2.40.50.100">
    <property type="match status" value="1"/>
</dbReference>
<gene>
    <name evidence="4" type="primary">acrA</name>
    <name evidence="4" type="ordered locus">P9515_13031</name>
</gene>
<dbReference type="OrthoDB" id="505602at2"/>
<dbReference type="AlphaFoldDB" id="A2BXJ9"/>
<dbReference type="NCBIfam" id="TIGR01730">
    <property type="entry name" value="RND_mfp"/>
    <property type="match status" value="1"/>
</dbReference>